<accession>A0AAJ0CQU0</accession>
<reference evidence="6" key="1">
    <citation type="submission" date="2023-06" db="EMBL/GenBank/DDBJ databases">
        <title>Conoideocrella luteorostrata (Hypocreales: Clavicipitaceae), a potential biocontrol fungus for elongate hemlock scale in United States Christmas tree production areas.</title>
        <authorList>
            <person name="Barrett H."/>
            <person name="Lovett B."/>
            <person name="Macias A.M."/>
            <person name="Stajich J.E."/>
            <person name="Kasson M.T."/>
        </authorList>
    </citation>
    <scope>NUCLEOTIDE SEQUENCE</scope>
    <source>
        <strain evidence="6">ARSEF 14590</strain>
    </source>
</reference>
<dbReference type="GO" id="GO:0005634">
    <property type="term" value="C:nucleus"/>
    <property type="evidence" value="ECO:0007669"/>
    <property type="project" value="TreeGrafter"/>
</dbReference>
<dbReference type="SUPFAM" id="SSF56112">
    <property type="entry name" value="Protein kinase-like (PK-like)"/>
    <property type="match status" value="1"/>
</dbReference>
<evidence type="ECO:0000313" key="6">
    <source>
        <dbReference type="EMBL" id="KAK2600004.1"/>
    </source>
</evidence>
<keyword evidence="7" id="KW-1185">Reference proteome</keyword>
<evidence type="ECO:0000256" key="4">
    <source>
        <dbReference type="RuleBase" id="RU000304"/>
    </source>
</evidence>
<organism evidence="6 7">
    <name type="scientific">Conoideocrella luteorostrata</name>
    <dbReference type="NCBI Taxonomy" id="1105319"/>
    <lineage>
        <taxon>Eukaryota</taxon>
        <taxon>Fungi</taxon>
        <taxon>Dikarya</taxon>
        <taxon>Ascomycota</taxon>
        <taxon>Pezizomycotina</taxon>
        <taxon>Sordariomycetes</taxon>
        <taxon>Hypocreomycetidae</taxon>
        <taxon>Hypocreales</taxon>
        <taxon>Clavicipitaceae</taxon>
        <taxon>Conoideocrella</taxon>
    </lineage>
</organism>
<gene>
    <name evidence="6" type="primary">DUN1_1</name>
    <name evidence="6" type="ORF">QQS21_005238</name>
</gene>
<dbReference type="PANTHER" id="PTHR44167:SF30">
    <property type="entry name" value="PHOSPHORYLASE KINASE"/>
    <property type="match status" value="1"/>
</dbReference>
<dbReference type="GO" id="GO:0004674">
    <property type="term" value="F:protein serine/threonine kinase activity"/>
    <property type="evidence" value="ECO:0007669"/>
    <property type="project" value="UniProtKB-KW"/>
</dbReference>
<dbReference type="SMART" id="SM00220">
    <property type="entry name" value="S_TKc"/>
    <property type="match status" value="1"/>
</dbReference>
<keyword evidence="2 3" id="KW-0067">ATP-binding</keyword>
<dbReference type="EMBL" id="JASWJB010000085">
    <property type="protein sequence ID" value="KAK2600004.1"/>
    <property type="molecule type" value="Genomic_DNA"/>
</dbReference>
<proteinExistence type="inferred from homology"/>
<evidence type="ECO:0000256" key="1">
    <source>
        <dbReference type="ARBA" id="ARBA00022741"/>
    </source>
</evidence>
<dbReference type="InterPro" id="IPR000719">
    <property type="entry name" value="Prot_kinase_dom"/>
</dbReference>
<keyword evidence="6" id="KW-0418">Kinase</keyword>
<dbReference type="InterPro" id="IPR011009">
    <property type="entry name" value="Kinase-like_dom_sf"/>
</dbReference>
<dbReference type="PANTHER" id="PTHR44167">
    <property type="entry name" value="OVARIAN-SPECIFIC SERINE/THREONINE-PROTEIN KINASE LOK-RELATED"/>
    <property type="match status" value="1"/>
</dbReference>
<dbReference type="GO" id="GO:0044773">
    <property type="term" value="P:mitotic DNA damage checkpoint signaling"/>
    <property type="evidence" value="ECO:0007669"/>
    <property type="project" value="TreeGrafter"/>
</dbReference>
<dbReference type="Pfam" id="PF00069">
    <property type="entry name" value="Pkinase"/>
    <property type="match status" value="1"/>
</dbReference>
<evidence type="ECO:0000256" key="2">
    <source>
        <dbReference type="ARBA" id="ARBA00022840"/>
    </source>
</evidence>
<dbReference type="InterPro" id="IPR008271">
    <property type="entry name" value="Ser/Thr_kinase_AS"/>
</dbReference>
<keyword evidence="4 6" id="KW-0723">Serine/threonine-protein kinase</keyword>
<dbReference type="PROSITE" id="PS00108">
    <property type="entry name" value="PROTEIN_KINASE_ST"/>
    <property type="match status" value="1"/>
</dbReference>
<dbReference type="InterPro" id="IPR017441">
    <property type="entry name" value="Protein_kinase_ATP_BS"/>
</dbReference>
<dbReference type="Proteomes" id="UP001251528">
    <property type="component" value="Unassembled WGS sequence"/>
</dbReference>
<name>A0AAJ0CQU0_9HYPO</name>
<comment type="caution">
    <text evidence="6">The sequence shown here is derived from an EMBL/GenBank/DDBJ whole genome shotgun (WGS) entry which is preliminary data.</text>
</comment>
<protein>
    <submittedName>
        <fullName evidence="6">Serine/threonine protein kinase</fullName>
        <ecNumber evidence="6">2.7.11.1</ecNumber>
    </submittedName>
</protein>
<feature type="binding site" evidence="3">
    <location>
        <position position="55"/>
    </location>
    <ligand>
        <name>ATP</name>
        <dbReference type="ChEBI" id="CHEBI:30616"/>
    </ligand>
</feature>
<dbReference type="Gene3D" id="3.30.200.20">
    <property type="entry name" value="Phosphorylase Kinase, domain 1"/>
    <property type="match status" value="1"/>
</dbReference>
<dbReference type="GO" id="GO:0005524">
    <property type="term" value="F:ATP binding"/>
    <property type="evidence" value="ECO:0007669"/>
    <property type="project" value="UniProtKB-UniRule"/>
</dbReference>
<evidence type="ECO:0000313" key="7">
    <source>
        <dbReference type="Proteomes" id="UP001251528"/>
    </source>
</evidence>
<dbReference type="PROSITE" id="PS00107">
    <property type="entry name" value="PROTEIN_KINASE_ATP"/>
    <property type="match status" value="1"/>
</dbReference>
<keyword evidence="1 3" id="KW-0547">Nucleotide-binding</keyword>
<dbReference type="Gene3D" id="1.10.510.10">
    <property type="entry name" value="Transferase(Phosphotransferase) domain 1"/>
    <property type="match status" value="1"/>
</dbReference>
<dbReference type="PROSITE" id="PS50011">
    <property type="entry name" value="PROTEIN_KINASE_DOM"/>
    <property type="match status" value="1"/>
</dbReference>
<dbReference type="EC" id="2.7.11.1" evidence="6"/>
<dbReference type="AlphaFoldDB" id="A0AAJ0CQU0"/>
<sequence length="235" mass="26649">MITVHKSRFTFRYPIDRSSIAFSQRYSKKDKLGSGNFGEVYRCTEKSARKQFAVKVFSKSGRKVELSEGSLQAEVGIPMSVIELAPTGDLFHYLGAERYMSKGKARRIFEQLPQDIKYLHERDIVHRDIKPENILVMSDDLHVKVADFGLAKILDRVSFLTTLCGTPGVNCAGNLSKSQELPVHHSIDMMDNMLVPDTEFRYAAEDCLTHKWLTRNLGHSQSSNYDAEDDENSPV</sequence>
<evidence type="ECO:0000256" key="3">
    <source>
        <dbReference type="PROSITE-ProRule" id="PRU10141"/>
    </source>
</evidence>
<feature type="domain" description="Protein kinase" evidence="5">
    <location>
        <begin position="26"/>
        <end position="235"/>
    </location>
</feature>
<comment type="similarity">
    <text evidence="4">Belongs to the protein kinase superfamily.</text>
</comment>
<evidence type="ECO:0000259" key="5">
    <source>
        <dbReference type="PROSITE" id="PS50011"/>
    </source>
</evidence>
<keyword evidence="6" id="KW-0808">Transferase</keyword>